<dbReference type="EMBL" id="JAFCIX010000022">
    <property type="protein sequence ID" value="KAH6601015.1"/>
    <property type="molecule type" value="Genomic_DNA"/>
</dbReference>
<dbReference type="PANTHER" id="PTHR11136">
    <property type="entry name" value="FOLYLPOLYGLUTAMATE SYNTHASE-RELATED"/>
    <property type="match status" value="1"/>
</dbReference>
<evidence type="ECO:0000256" key="16">
    <source>
        <dbReference type="ARBA" id="ARBA00047493"/>
    </source>
</evidence>
<dbReference type="InterPro" id="IPR023600">
    <property type="entry name" value="Folylpolyglutamate_synth_euk"/>
</dbReference>
<evidence type="ECO:0000256" key="6">
    <source>
        <dbReference type="ARBA" id="ARBA00022490"/>
    </source>
</evidence>
<evidence type="ECO:0000256" key="2">
    <source>
        <dbReference type="ARBA" id="ARBA00004305"/>
    </source>
</evidence>
<dbReference type="NCBIfam" id="TIGR01499">
    <property type="entry name" value="folC"/>
    <property type="match status" value="1"/>
</dbReference>
<evidence type="ECO:0000256" key="1">
    <source>
        <dbReference type="ARBA" id="ARBA00004273"/>
    </source>
</evidence>
<dbReference type="EC" id="6.3.2.17" evidence="17"/>
<keyword evidence="11" id="KW-0999">Mitochondrion inner membrane</keyword>
<dbReference type="Proteomes" id="UP001648503">
    <property type="component" value="Unassembled WGS sequence"/>
</dbReference>
<comment type="similarity">
    <text evidence="5 17">Belongs to the folylpolyglutamate synthase family.</text>
</comment>
<evidence type="ECO:0000256" key="13">
    <source>
        <dbReference type="ARBA" id="ARBA00022842"/>
    </source>
</evidence>
<gene>
    <name evidence="18" type="ORF">BASA50_001910</name>
</gene>
<keyword evidence="7 17" id="KW-0554">One-carbon metabolism</keyword>
<dbReference type="InterPro" id="IPR036565">
    <property type="entry name" value="Mur-like_cat_sf"/>
</dbReference>
<protein>
    <recommendedName>
        <fullName evidence="17">Folylpolyglutamate synthase</fullName>
        <ecNumber evidence="17">6.3.2.17</ecNumber>
    </recommendedName>
    <alternativeName>
        <fullName evidence="17">Folylpoly-gamma-glutamate synthetase</fullName>
    </alternativeName>
    <alternativeName>
        <fullName evidence="17">Tetrahydrofolylpolyglutamate synthase</fullName>
    </alternativeName>
</protein>
<dbReference type="InterPro" id="IPR018109">
    <property type="entry name" value="Folylpolyglutamate_synth_CS"/>
</dbReference>
<dbReference type="SUPFAM" id="SSF53244">
    <property type="entry name" value="MurD-like peptide ligases, peptide-binding domain"/>
    <property type="match status" value="1"/>
</dbReference>
<dbReference type="InterPro" id="IPR036615">
    <property type="entry name" value="Mur_ligase_C_dom_sf"/>
</dbReference>
<dbReference type="InterPro" id="IPR001645">
    <property type="entry name" value="Folylpolyglutamate_synth"/>
</dbReference>
<keyword evidence="12" id="KW-0067">ATP-binding</keyword>
<evidence type="ECO:0000313" key="19">
    <source>
        <dbReference type="Proteomes" id="UP001648503"/>
    </source>
</evidence>
<keyword evidence="9" id="KW-0479">Metal-binding</keyword>
<comment type="cofactor">
    <cofactor evidence="17">
        <name>a monovalent cation</name>
        <dbReference type="ChEBI" id="CHEBI:60242"/>
    </cofactor>
    <text evidence="17">A monovalent cation.</text>
</comment>
<name>A0ABQ8FMW1_9FUNG</name>
<keyword evidence="19" id="KW-1185">Reference proteome</keyword>
<evidence type="ECO:0000313" key="18">
    <source>
        <dbReference type="EMBL" id="KAH6601015.1"/>
    </source>
</evidence>
<reference evidence="18 19" key="1">
    <citation type="submission" date="2021-02" db="EMBL/GenBank/DDBJ databases">
        <title>Variation within the Batrachochytrium salamandrivorans European outbreak.</title>
        <authorList>
            <person name="Kelly M."/>
            <person name="Pasmans F."/>
            <person name="Shea T.P."/>
            <person name="Munoz J.F."/>
            <person name="Carranza S."/>
            <person name="Cuomo C.A."/>
            <person name="Martel A."/>
        </authorList>
    </citation>
    <scope>NUCLEOTIDE SEQUENCE [LARGE SCALE GENOMIC DNA]</scope>
    <source>
        <strain evidence="18 19">AMFP18/2</strain>
    </source>
</reference>
<evidence type="ECO:0000256" key="9">
    <source>
        <dbReference type="ARBA" id="ARBA00022723"/>
    </source>
</evidence>
<evidence type="ECO:0000256" key="7">
    <source>
        <dbReference type="ARBA" id="ARBA00022563"/>
    </source>
</evidence>
<evidence type="ECO:0000256" key="11">
    <source>
        <dbReference type="ARBA" id="ARBA00022792"/>
    </source>
</evidence>
<dbReference type="SUPFAM" id="SSF53623">
    <property type="entry name" value="MurD-like peptide ligases, catalytic domain"/>
    <property type="match status" value="1"/>
</dbReference>
<keyword evidence="14" id="KW-0496">Mitochondrion</keyword>
<evidence type="ECO:0000256" key="17">
    <source>
        <dbReference type="PIRNR" id="PIRNR038895"/>
    </source>
</evidence>
<organism evidence="18 19">
    <name type="scientific">Batrachochytrium salamandrivorans</name>
    <dbReference type="NCBI Taxonomy" id="1357716"/>
    <lineage>
        <taxon>Eukaryota</taxon>
        <taxon>Fungi</taxon>
        <taxon>Fungi incertae sedis</taxon>
        <taxon>Chytridiomycota</taxon>
        <taxon>Chytridiomycota incertae sedis</taxon>
        <taxon>Chytridiomycetes</taxon>
        <taxon>Rhizophydiales</taxon>
        <taxon>Rhizophydiales incertae sedis</taxon>
        <taxon>Batrachochytrium</taxon>
    </lineage>
</organism>
<comment type="caution">
    <text evidence="18">The sequence shown here is derived from an EMBL/GenBank/DDBJ whole genome shotgun (WGS) entry which is preliminary data.</text>
</comment>
<evidence type="ECO:0000256" key="14">
    <source>
        <dbReference type="ARBA" id="ARBA00023128"/>
    </source>
</evidence>
<sequence>MARDYAAAIHLLNSLQSNAAVLDAIRKTGNLINTQSLPEFRTFVQRIGYTVKDFDQLSIIHVSGTKGKGSTSAFCDSILRQARIANSDGTVRPLKTGMYTSPHLQEVRERIRINGSPISRETFARHFFSVWDKLENTKPAVIDLDHPDKPFYFRYLTLMSFEVFLEEKVDVVILEVGVGGEFDSTNVIEKPVVCGITSLGFDHVAILGNTIEKIAWHKSGIIKQGVPVITAPQLPAAMETIHDRAKELKASKVVEVSDVQMADLESYKLGLHGAHQRVNAALARQICEQWIASRESAGSVFKNDPEYIRRGLELTQWPGRCQRIDSPDFPDIEWFIDGAHTPESLQVCVDWFKESVLSATDASLPIYLVFNCTHGRDGLRLLPPLVDMFKTSKQLRSIVFCTNDPFSPESTSATASASDLTNNMVDLDPEHTSQHALAKAWATLAQDTPQSQVPTHVVDSVESAARLIANDGSSKKRVLVTGSLHLIGSLMTLLHSEIV</sequence>
<evidence type="ECO:0000256" key="5">
    <source>
        <dbReference type="ARBA" id="ARBA00008276"/>
    </source>
</evidence>
<accession>A0ABQ8FMW1</accession>
<dbReference type="Gene3D" id="3.90.190.20">
    <property type="entry name" value="Mur ligase, C-terminal domain"/>
    <property type="match status" value="1"/>
</dbReference>
<keyword evidence="6" id="KW-0963">Cytoplasm</keyword>
<keyword evidence="8 17" id="KW-0436">Ligase</keyword>
<comment type="catalytic activity">
    <reaction evidence="16 17">
        <text>(6S)-5,6,7,8-tetrahydrofolyl-(gamma-L-Glu)(n) + L-glutamate + ATP = (6S)-5,6,7,8-tetrahydrofolyl-(gamma-L-Glu)(n+1) + ADP + phosphate + H(+)</text>
        <dbReference type="Rhea" id="RHEA:10580"/>
        <dbReference type="Rhea" id="RHEA-COMP:14738"/>
        <dbReference type="Rhea" id="RHEA-COMP:14740"/>
        <dbReference type="ChEBI" id="CHEBI:15378"/>
        <dbReference type="ChEBI" id="CHEBI:29985"/>
        <dbReference type="ChEBI" id="CHEBI:30616"/>
        <dbReference type="ChEBI" id="CHEBI:43474"/>
        <dbReference type="ChEBI" id="CHEBI:141005"/>
        <dbReference type="ChEBI" id="CHEBI:456216"/>
        <dbReference type="EC" id="6.3.2.17"/>
    </reaction>
</comment>
<keyword evidence="15" id="KW-0472">Membrane</keyword>
<dbReference type="PANTHER" id="PTHR11136:SF5">
    <property type="entry name" value="FOLYLPOLYGLUTAMATE SYNTHASE, MITOCHONDRIAL"/>
    <property type="match status" value="1"/>
</dbReference>
<evidence type="ECO:0000256" key="8">
    <source>
        <dbReference type="ARBA" id="ARBA00022598"/>
    </source>
</evidence>
<keyword evidence="10" id="KW-0547">Nucleotide-binding</keyword>
<evidence type="ECO:0000256" key="3">
    <source>
        <dbReference type="ARBA" id="ARBA00004496"/>
    </source>
</evidence>
<comment type="pathway">
    <text evidence="4 17">Cofactor biosynthesis; tetrahydrofolylpolyglutamate biosynthesis.</text>
</comment>
<evidence type="ECO:0000256" key="4">
    <source>
        <dbReference type="ARBA" id="ARBA00005150"/>
    </source>
</evidence>
<evidence type="ECO:0000256" key="10">
    <source>
        <dbReference type="ARBA" id="ARBA00022741"/>
    </source>
</evidence>
<dbReference type="Gene3D" id="3.40.1190.10">
    <property type="entry name" value="Mur-like, catalytic domain"/>
    <property type="match status" value="1"/>
</dbReference>
<keyword evidence="13" id="KW-0460">Magnesium</keyword>
<evidence type="ECO:0000256" key="15">
    <source>
        <dbReference type="ARBA" id="ARBA00023136"/>
    </source>
</evidence>
<evidence type="ECO:0000256" key="12">
    <source>
        <dbReference type="ARBA" id="ARBA00022840"/>
    </source>
</evidence>
<comment type="function">
    <text evidence="17">Catalyzes conversion of folates to polyglutamate derivatives allowing concentration of folate compounds in the cell and the intracellular retention of these cofactors, which are important substrates for most of the folate-dependent enzymes that are involved in one-carbon transfer reactions involved in purine, pyrimidine and amino acid synthesis.</text>
</comment>
<dbReference type="PIRSF" id="PIRSF038895">
    <property type="entry name" value="FPGS"/>
    <property type="match status" value="1"/>
</dbReference>
<proteinExistence type="inferred from homology"/>
<dbReference type="PROSITE" id="PS01012">
    <property type="entry name" value="FOLYLPOLYGLU_SYNT_2"/>
    <property type="match status" value="1"/>
</dbReference>
<comment type="subcellular location">
    <subcellularLocation>
        <location evidence="3">Cytoplasm</location>
    </subcellularLocation>
    <subcellularLocation>
        <location evidence="1">Mitochondrion inner membrane</location>
    </subcellularLocation>
    <subcellularLocation>
        <location evidence="2">Mitochondrion matrix</location>
    </subcellularLocation>
</comment>